<evidence type="ECO:0000313" key="1">
    <source>
        <dbReference type="EMBL" id="EJX02064.1"/>
    </source>
</evidence>
<reference evidence="1" key="1">
    <citation type="journal article" date="2012" name="PLoS ONE">
        <title>Gene sets for utilization of primary and secondary nutrition supplies in the distal gut of endangered iberian lynx.</title>
        <authorList>
            <person name="Alcaide M."/>
            <person name="Messina E."/>
            <person name="Richter M."/>
            <person name="Bargiela R."/>
            <person name="Peplies J."/>
            <person name="Huws S.A."/>
            <person name="Newbold C.J."/>
            <person name="Golyshin P.N."/>
            <person name="Simon M.A."/>
            <person name="Lopez G."/>
            <person name="Yakimov M.M."/>
            <person name="Ferrer M."/>
        </authorList>
    </citation>
    <scope>NUCLEOTIDE SEQUENCE</scope>
</reference>
<sequence length="155" mass="18139">MKRFYFFLLCSLLLLPVTAQNEQDFASRFMELYAKGTTMQCKTVSPSMMERILNLPMVEENKQTQEVLSQLKSIRVIAHQDTTETDNLYTWAVGLAKQNVHRYQPYKDKGGQRLYIRRHKGKIVEIVLLARDKRFTLVNLTGNMSQEFLEQMEAI</sequence>
<name>J9G5E3_9ZZZZ</name>
<comment type="caution">
    <text evidence="1">The sequence shown here is derived from an EMBL/GenBank/DDBJ whole genome shotgun (WGS) entry which is preliminary data.</text>
</comment>
<dbReference type="Pfam" id="PF14060">
    <property type="entry name" value="DUF4252"/>
    <property type="match status" value="1"/>
</dbReference>
<protein>
    <recommendedName>
        <fullName evidence="2">DUF4252 domain-containing protein</fullName>
    </recommendedName>
</protein>
<dbReference type="AlphaFoldDB" id="J9G5E3"/>
<accession>J9G5E3</accession>
<dbReference type="EMBL" id="AMCI01002698">
    <property type="protein sequence ID" value="EJX02064.1"/>
    <property type="molecule type" value="Genomic_DNA"/>
</dbReference>
<gene>
    <name evidence="1" type="ORF">EVA_09825</name>
</gene>
<proteinExistence type="predicted"/>
<organism evidence="1">
    <name type="scientific">gut metagenome</name>
    <dbReference type="NCBI Taxonomy" id="749906"/>
    <lineage>
        <taxon>unclassified sequences</taxon>
        <taxon>metagenomes</taxon>
        <taxon>organismal metagenomes</taxon>
    </lineage>
</organism>
<evidence type="ECO:0008006" key="2">
    <source>
        <dbReference type="Google" id="ProtNLM"/>
    </source>
</evidence>
<dbReference type="InterPro" id="IPR025348">
    <property type="entry name" value="DUF4252"/>
</dbReference>